<dbReference type="Pfam" id="PF00210">
    <property type="entry name" value="Ferritin"/>
    <property type="match status" value="1"/>
</dbReference>
<evidence type="ECO:0000259" key="3">
    <source>
        <dbReference type="Pfam" id="PF00210"/>
    </source>
</evidence>
<evidence type="ECO:0000256" key="2">
    <source>
        <dbReference type="RuleBase" id="RU003875"/>
    </source>
</evidence>
<dbReference type="InterPro" id="IPR008331">
    <property type="entry name" value="Ferritin_DPS_dom"/>
</dbReference>
<accession>A0ABM6PI31</accession>
<comment type="similarity">
    <text evidence="1 2">Belongs to the Dps family.</text>
</comment>
<dbReference type="EMBL" id="CP010644">
    <property type="protein sequence ID" value="ATG37582.1"/>
    <property type="molecule type" value="Genomic_DNA"/>
</dbReference>
<dbReference type="InterPro" id="IPR009078">
    <property type="entry name" value="Ferritin-like_SF"/>
</dbReference>
<reference evidence="4 5" key="1">
    <citation type="journal article" date="2017" name="Front. Microbiol.">
        <title>Phaeobacter piscinae sp. nov., a species of the Roseobacter group and potential aquaculture probiont.</title>
        <authorList>
            <person name="Sonnenschein E.C."/>
            <person name="Phippen C.B.W."/>
            <person name="Nielsen K.F."/>
            <person name="Mateiu R.V."/>
            <person name="Melchiorsen J."/>
            <person name="Gram L."/>
            <person name="Overmann J."/>
            <person name="Freese H.M."/>
        </authorList>
    </citation>
    <scope>NUCLEOTIDE SEQUENCE [LARGE SCALE GENOMIC DNA]</scope>
    <source>
        <strain evidence="4 5">P36</strain>
    </source>
</reference>
<evidence type="ECO:0000313" key="4">
    <source>
        <dbReference type="EMBL" id="ATG37582.1"/>
    </source>
</evidence>
<dbReference type="CDD" id="cd01043">
    <property type="entry name" value="DPS"/>
    <property type="match status" value="1"/>
</dbReference>
<dbReference type="PANTHER" id="PTHR42932:SF3">
    <property type="entry name" value="DNA PROTECTION DURING STARVATION PROTEIN"/>
    <property type="match status" value="1"/>
</dbReference>
<feature type="domain" description="Ferritin/DPS" evidence="3">
    <location>
        <begin position="39"/>
        <end position="177"/>
    </location>
</feature>
<dbReference type="PRINTS" id="PR01346">
    <property type="entry name" value="HELNAPAPROT"/>
</dbReference>
<reference evidence="4 5" key="2">
    <citation type="journal article" date="2017" name="Genome Biol. Evol.">
        <title>Trajectories and Drivers of Genome Evolution in Surface-Associated Marine Phaeobacter.</title>
        <authorList>
            <person name="Freese H.M."/>
            <person name="Sikorski J."/>
            <person name="Bunk B."/>
            <person name="Scheuner C."/>
            <person name="Meier-Kolthoff J.P."/>
            <person name="Sproer C."/>
            <person name="Gram L."/>
            <person name="Overmann J."/>
        </authorList>
    </citation>
    <scope>NUCLEOTIDE SEQUENCE [LARGE SCALE GENOMIC DNA]</scope>
    <source>
        <strain evidence="4 5">P36</strain>
    </source>
</reference>
<keyword evidence="5" id="KW-1185">Reference proteome</keyword>
<reference evidence="4 5" key="3">
    <citation type="journal article" date="2017" name="Int. J. Syst. Evol. Microbiol.">
        <title>Adaptation of Surface-Associated Bacteria to the Open Ocean: A Genomically Distinct Subpopulation of Phaeobacter gallaeciensis Colonizes Pacific Mesozooplankton.</title>
        <authorList>
            <person name="Freese H.M."/>
            <person name="Methner A."/>
            <person name="Overmann J."/>
        </authorList>
    </citation>
    <scope>NUCLEOTIDE SEQUENCE [LARGE SCALE GENOMIC DNA]</scope>
    <source>
        <strain evidence="4 5">P36</strain>
    </source>
</reference>
<sequence>MAYSKPASASQLFYYGIMGNTMTQTAAALSTDAKTAIADALNQSVAETAVTTMLAQNFHWNVKGMAFGPLHDLFQKIYEDHFLGQDDLAERVRALDVHAEGTLAGMLKRSKVAEHDGHATDQEMIRIMMEAQETLASTLAGCGALAADHGDTLTEDLCIARGQTHEKFAWFLRSHLAG</sequence>
<dbReference type="Gene3D" id="1.20.1260.10">
    <property type="match status" value="1"/>
</dbReference>
<protein>
    <submittedName>
        <fullName evidence="4">Ferritin-like protein</fullName>
    </submittedName>
</protein>
<dbReference type="InterPro" id="IPR002177">
    <property type="entry name" value="DPS_DNA-bd"/>
</dbReference>
<gene>
    <name evidence="4" type="ORF">PhaeoP36_03504</name>
</gene>
<name>A0ABM6PI31_9RHOB</name>
<dbReference type="PIRSF" id="PIRSF005900">
    <property type="entry name" value="Dps"/>
    <property type="match status" value="1"/>
</dbReference>
<geneLocation type="plasmid" evidence="4 5">
    <name>pP36_a</name>
</geneLocation>
<evidence type="ECO:0000313" key="5">
    <source>
        <dbReference type="Proteomes" id="UP000218891"/>
    </source>
</evidence>
<dbReference type="Proteomes" id="UP000218891">
    <property type="component" value="Plasmid pP36_a"/>
</dbReference>
<keyword evidence="4" id="KW-0614">Plasmid</keyword>
<dbReference type="SUPFAM" id="SSF47240">
    <property type="entry name" value="Ferritin-like"/>
    <property type="match status" value="1"/>
</dbReference>
<dbReference type="InterPro" id="IPR012347">
    <property type="entry name" value="Ferritin-like"/>
</dbReference>
<evidence type="ECO:0000256" key="1">
    <source>
        <dbReference type="ARBA" id="ARBA00009497"/>
    </source>
</evidence>
<proteinExistence type="inferred from homology"/>
<organism evidence="4 5">
    <name type="scientific">Phaeobacter piscinae</name>
    <dbReference type="NCBI Taxonomy" id="1580596"/>
    <lineage>
        <taxon>Bacteria</taxon>
        <taxon>Pseudomonadati</taxon>
        <taxon>Pseudomonadota</taxon>
        <taxon>Alphaproteobacteria</taxon>
        <taxon>Rhodobacterales</taxon>
        <taxon>Roseobacteraceae</taxon>
        <taxon>Phaeobacter</taxon>
    </lineage>
</organism>
<dbReference type="PANTHER" id="PTHR42932">
    <property type="entry name" value="GENERAL STRESS PROTEIN 20U"/>
    <property type="match status" value="1"/>
</dbReference>
<reference evidence="4 5" key="4">
    <citation type="journal article" date="2018" name="Environ. Microbiol. Rep.">
        <title>Phylogenetic distribution of roseobacticides in the Roseobacter group and their effect on microalgae.</title>
        <authorList>
            <person name="Sonnenschein E.C."/>
            <person name="Phippen C.B."/>
            <person name="Bentzon-Tilia M."/>
            <person name="Rasmussen S.A."/>
            <person name="Nielsen K.F."/>
            <person name="Gram L."/>
        </authorList>
    </citation>
    <scope>NUCLEOTIDE SEQUENCE [LARGE SCALE GENOMIC DNA]</scope>
    <source>
        <strain evidence="4 5">P36</strain>
    </source>
</reference>